<name>A0A0R1HKA3_9LACO</name>
<protein>
    <submittedName>
        <fullName evidence="1">Uncharacterized protein</fullName>
    </submittedName>
</protein>
<comment type="caution">
    <text evidence="1">The sequence shown here is derived from an EMBL/GenBank/DDBJ whole genome shotgun (WGS) entry which is preliminary data.</text>
</comment>
<accession>A0A0R1HKA3</accession>
<proteinExistence type="predicted"/>
<sequence>MKGAARILDIGSTQRKRQQTFIKTDADAMRQDWVTVGKELDGAMVDYDSKFKQAKR</sequence>
<dbReference type="AlphaFoldDB" id="A0A0R1HKA3"/>
<dbReference type="EMBL" id="AZCX01000012">
    <property type="protein sequence ID" value="KRK47086.1"/>
    <property type="molecule type" value="Genomic_DNA"/>
</dbReference>
<evidence type="ECO:0000313" key="1">
    <source>
        <dbReference type="EMBL" id="KRK47086.1"/>
    </source>
</evidence>
<gene>
    <name evidence="1" type="ORF">FC96_GL000706</name>
</gene>
<dbReference type="Proteomes" id="UP000050911">
    <property type="component" value="Unassembled WGS sequence"/>
</dbReference>
<dbReference type="PATRIC" id="fig|1302272.5.peg.704"/>
<evidence type="ECO:0000313" key="2">
    <source>
        <dbReference type="Proteomes" id="UP000050911"/>
    </source>
</evidence>
<keyword evidence="2" id="KW-1185">Reference proteome</keyword>
<reference evidence="1 2" key="1">
    <citation type="journal article" date="2015" name="Genome Announc.">
        <title>Expanding the biotechnology potential of lactobacilli through comparative genomics of 213 strains and associated genera.</title>
        <authorList>
            <person name="Sun Z."/>
            <person name="Harris H.M."/>
            <person name="McCann A."/>
            <person name="Guo C."/>
            <person name="Argimon S."/>
            <person name="Zhang W."/>
            <person name="Yang X."/>
            <person name="Jeffery I.B."/>
            <person name="Cooney J.C."/>
            <person name="Kagawa T.F."/>
            <person name="Liu W."/>
            <person name="Song Y."/>
            <person name="Salvetti E."/>
            <person name="Wrobel A."/>
            <person name="Rasinkangas P."/>
            <person name="Parkhill J."/>
            <person name="Rea M.C."/>
            <person name="O'Sullivan O."/>
            <person name="Ritari J."/>
            <person name="Douillard F.P."/>
            <person name="Paul Ross R."/>
            <person name="Yang R."/>
            <person name="Briner A.E."/>
            <person name="Felis G.E."/>
            <person name="de Vos W.M."/>
            <person name="Barrangou R."/>
            <person name="Klaenhammer T.R."/>
            <person name="Caufield P.W."/>
            <person name="Cui Y."/>
            <person name="Zhang H."/>
            <person name="O'Toole P.W."/>
        </authorList>
    </citation>
    <scope>NUCLEOTIDE SEQUENCE [LARGE SCALE GENOMIC DNA]</scope>
    <source>
        <strain evidence="1 2">JCM 15530</strain>
    </source>
</reference>
<organism evidence="1 2">
    <name type="scientific">Secundilactobacillus kimchicus JCM 15530</name>
    <dbReference type="NCBI Taxonomy" id="1302272"/>
    <lineage>
        <taxon>Bacteria</taxon>
        <taxon>Bacillati</taxon>
        <taxon>Bacillota</taxon>
        <taxon>Bacilli</taxon>
        <taxon>Lactobacillales</taxon>
        <taxon>Lactobacillaceae</taxon>
        <taxon>Secundilactobacillus</taxon>
    </lineage>
</organism>